<comment type="subcellular location">
    <subcellularLocation>
        <location evidence="1">Membrane</location>
        <topology evidence="1">Multi-pass membrane protein</topology>
    </subcellularLocation>
</comment>
<dbReference type="RefSeq" id="WP_161822148.1">
    <property type="nucleotide sequence ID" value="NZ_LSRS01000003.1"/>
</dbReference>
<keyword evidence="4 6" id="KW-1133">Transmembrane helix</keyword>
<sequence>MEFLQSAAFWSGLAQICLINLILSGDNAVVIALASRNLPPKPRKLAILIGSGAAIVLRVILTLVAAYLLNFPYLQAIGGVLLIYIGIKLLTDEEGEEDMEASSNIATAVKTIVIADLIMSLDNVLAVAAIAKAAGGEHYMILVGLGLAISIPIIIGGSQLLVWVMNKFPPFVYIGAGLIGYAAGEMFVGDKRLGPILFGNAETGTHGLMPHSLEWTIPAFVVLLVVGVGWWIRKRRVAAVEGNDFSQ</sequence>
<feature type="transmembrane region" description="Helical" evidence="6">
    <location>
        <begin position="112"/>
        <end position="133"/>
    </location>
</feature>
<feature type="transmembrane region" description="Helical" evidence="6">
    <location>
        <begin position="73"/>
        <end position="91"/>
    </location>
</feature>
<keyword evidence="5 6" id="KW-0472">Membrane</keyword>
<dbReference type="InterPro" id="IPR022301">
    <property type="entry name" value="Integral_membrane_YjbE"/>
</dbReference>
<protein>
    <submittedName>
        <fullName evidence="7">Integral membrane protein TerC family protein</fullName>
    </submittedName>
</protein>
<keyword evidence="8" id="KW-1185">Reference proteome</keyword>
<dbReference type="InterPro" id="IPR005496">
    <property type="entry name" value="Integral_membrane_TerC"/>
</dbReference>
<dbReference type="Proteomes" id="UP000798488">
    <property type="component" value="Unassembled WGS sequence"/>
</dbReference>
<feature type="transmembrane region" description="Helical" evidence="6">
    <location>
        <begin position="12"/>
        <end position="33"/>
    </location>
</feature>
<comment type="similarity">
    <text evidence="2">Belongs to the TerC family.</text>
</comment>
<evidence type="ECO:0000313" key="7">
    <source>
        <dbReference type="EMBL" id="KAF1085713.1"/>
    </source>
</evidence>
<dbReference type="GO" id="GO:0016020">
    <property type="term" value="C:membrane"/>
    <property type="evidence" value="ECO:0007669"/>
    <property type="project" value="UniProtKB-SubCell"/>
</dbReference>
<dbReference type="EMBL" id="LSRS01000003">
    <property type="protein sequence ID" value="KAF1085713.1"/>
    <property type="molecule type" value="Genomic_DNA"/>
</dbReference>
<evidence type="ECO:0000256" key="5">
    <source>
        <dbReference type="ARBA" id="ARBA00023136"/>
    </source>
</evidence>
<reference evidence="7" key="1">
    <citation type="submission" date="2016-02" db="EMBL/GenBank/DDBJ databases">
        <title>Draft Genome Sequence of Sporotomaculum syntrophicum Strain FB, a Syntrophic Benzoate Degrader.</title>
        <authorList>
            <person name="Nobu M.K."/>
            <person name="Narihiro T."/>
            <person name="Qiu Y.-L."/>
            <person name="Ohashi A."/>
            <person name="Liu W.-T."/>
            <person name="Yuji S."/>
        </authorList>
    </citation>
    <scope>NUCLEOTIDE SEQUENCE</scope>
    <source>
        <strain evidence="7">FB</strain>
    </source>
</reference>
<dbReference type="Pfam" id="PF03741">
    <property type="entry name" value="TerC"/>
    <property type="match status" value="1"/>
</dbReference>
<evidence type="ECO:0000256" key="6">
    <source>
        <dbReference type="SAM" id="Phobius"/>
    </source>
</evidence>
<dbReference type="AlphaFoldDB" id="A0A9D2WRF1"/>
<feature type="transmembrane region" description="Helical" evidence="6">
    <location>
        <begin position="215"/>
        <end position="232"/>
    </location>
</feature>
<dbReference type="PANTHER" id="PTHR30238:SF4">
    <property type="entry name" value="SLL1022 PROTEIN"/>
    <property type="match status" value="1"/>
</dbReference>
<evidence type="ECO:0000256" key="3">
    <source>
        <dbReference type="ARBA" id="ARBA00022692"/>
    </source>
</evidence>
<gene>
    <name evidence="7" type="ORF">SPSYN_01859</name>
</gene>
<proteinExistence type="inferred from homology"/>
<feature type="transmembrane region" description="Helical" evidence="6">
    <location>
        <begin position="139"/>
        <end position="164"/>
    </location>
</feature>
<evidence type="ECO:0000256" key="4">
    <source>
        <dbReference type="ARBA" id="ARBA00022989"/>
    </source>
</evidence>
<keyword evidence="3 6" id="KW-0812">Transmembrane</keyword>
<evidence type="ECO:0000256" key="1">
    <source>
        <dbReference type="ARBA" id="ARBA00004141"/>
    </source>
</evidence>
<accession>A0A9D2WRF1</accession>
<dbReference type="PANTHER" id="PTHR30238">
    <property type="entry name" value="MEMBRANE BOUND PREDICTED REDOX MODULATOR"/>
    <property type="match status" value="1"/>
</dbReference>
<comment type="caution">
    <text evidence="7">The sequence shown here is derived from an EMBL/GenBank/DDBJ whole genome shotgun (WGS) entry which is preliminary data.</text>
</comment>
<evidence type="ECO:0000256" key="2">
    <source>
        <dbReference type="ARBA" id="ARBA00007511"/>
    </source>
</evidence>
<dbReference type="NCBIfam" id="TIGR03717">
    <property type="entry name" value="R_switched_YjbE"/>
    <property type="match status" value="1"/>
</dbReference>
<dbReference type="OrthoDB" id="5295733at2"/>
<organism evidence="7 8">
    <name type="scientific">Sporotomaculum syntrophicum</name>
    <dbReference type="NCBI Taxonomy" id="182264"/>
    <lineage>
        <taxon>Bacteria</taxon>
        <taxon>Bacillati</taxon>
        <taxon>Bacillota</taxon>
        <taxon>Clostridia</taxon>
        <taxon>Eubacteriales</taxon>
        <taxon>Desulfallaceae</taxon>
        <taxon>Sporotomaculum</taxon>
    </lineage>
</organism>
<feature type="transmembrane region" description="Helical" evidence="6">
    <location>
        <begin position="171"/>
        <end position="188"/>
    </location>
</feature>
<feature type="transmembrane region" description="Helical" evidence="6">
    <location>
        <begin position="45"/>
        <end position="67"/>
    </location>
</feature>
<evidence type="ECO:0000313" key="8">
    <source>
        <dbReference type="Proteomes" id="UP000798488"/>
    </source>
</evidence>
<name>A0A9D2WRF1_9FIRM</name>